<dbReference type="InterPro" id="IPR002347">
    <property type="entry name" value="SDR_fam"/>
</dbReference>
<gene>
    <name evidence="4" type="primary">LOC106179027</name>
</gene>
<keyword evidence="3" id="KW-1185">Reference proteome</keyword>
<dbReference type="PROSITE" id="PS00061">
    <property type="entry name" value="ADH_SHORT"/>
    <property type="match status" value="1"/>
</dbReference>
<evidence type="ECO:0000313" key="4">
    <source>
        <dbReference type="RefSeq" id="XP_013417969.1"/>
    </source>
</evidence>
<organism evidence="3 4">
    <name type="scientific">Lingula anatina</name>
    <name type="common">Brachiopod</name>
    <name type="synonym">Lingula unguis</name>
    <dbReference type="NCBI Taxonomy" id="7574"/>
    <lineage>
        <taxon>Eukaryota</taxon>
        <taxon>Metazoa</taxon>
        <taxon>Spiralia</taxon>
        <taxon>Lophotrochozoa</taxon>
        <taxon>Brachiopoda</taxon>
        <taxon>Linguliformea</taxon>
        <taxon>Lingulata</taxon>
        <taxon>Lingulida</taxon>
        <taxon>Linguloidea</taxon>
        <taxon>Lingulidae</taxon>
        <taxon>Lingula</taxon>
    </lineage>
</organism>
<dbReference type="PANTHER" id="PTHR44279:SF2">
    <property type="entry name" value="HYDROXYSTEROID (11-BETA) DEHYDROGENASE 1-LIKE B-RELATED"/>
    <property type="match status" value="1"/>
</dbReference>
<dbReference type="OrthoDB" id="1933717at2759"/>
<reference evidence="4" key="1">
    <citation type="submission" date="2025-08" db="UniProtKB">
        <authorList>
            <consortium name="RefSeq"/>
        </authorList>
    </citation>
    <scope>IDENTIFICATION</scope>
    <source>
        <tissue evidence="4">Gonads</tissue>
    </source>
</reference>
<dbReference type="Gene3D" id="3.40.50.720">
    <property type="entry name" value="NAD(P)-binding Rossmann-like Domain"/>
    <property type="match status" value="1"/>
</dbReference>
<keyword evidence="2" id="KW-0812">Transmembrane</keyword>
<dbReference type="InterPro" id="IPR036291">
    <property type="entry name" value="NAD(P)-bd_dom_sf"/>
</dbReference>
<dbReference type="InParanoid" id="A0A1S3K6B1"/>
<feature type="transmembrane region" description="Helical" evidence="2">
    <location>
        <begin position="21"/>
        <end position="43"/>
    </location>
</feature>
<evidence type="ECO:0000313" key="3">
    <source>
        <dbReference type="Proteomes" id="UP000085678"/>
    </source>
</evidence>
<dbReference type="Proteomes" id="UP000085678">
    <property type="component" value="Unplaced"/>
</dbReference>
<dbReference type="KEGG" id="lak:106179027"/>
<dbReference type="InterPro" id="IPR020904">
    <property type="entry name" value="Sc_DH/Rdtase_CS"/>
</dbReference>
<name>A0A1S3K6B1_LINAN</name>
<dbReference type="PRINTS" id="PR00081">
    <property type="entry name" value="GDHRDH"/>
</dbReference>
<dbReference type="GeneID" id="106179027"/>
<dbReference type="Pfam" id="PF00106">
    <property type="entry name" value="adh_short"/>
    <property type="match status" value="1"/>
</dbReference>
<dbReference type="RefSeq" id="XP_013417969.1">
    <property type="nucleotide sequence ID" value="XM_013562515.1"/>
</dbReference>
<evidence type="ECO:0000256" key="1">
    <source>
        <dbReference type="ARBA" id="ARBA00023002"/>
    </source>
</evidence>
<dbReference type="InterPro" id="IPR051253">
    <property type="entry name" value="11-beta-HSD"/>
</dbReference>
<accession>A0A1S3K6B1</accession>
<dbReference type="STRING" id="7574.A0A1S3K6B1"/>
<protein>
    <submittedName>
        <fullName evidence="4">Corticosteroid 11-beta-dehydrogenase isozyme 1 isoform X1</fullName>
    </submittedName>
</protein>
<keyword evidence="2" id="KW-1133">Transmembrane helix</keyword>
<proteinExistence type="predicted"/>
<evidence type="ECO:0000256" key="2">
    <source>
        <dbReference type="SAM" id="Phobius"/>
    </source>
</evidence>
<dbReference type="SUPFAM" id="SSF51735">
    <property type="entry name" value="NAD(P)-binding Rossmann-fold domains"/>
    <property type="match status" value="1"/>
</dbReference>
<sequence>MKLCTRNEDTETRQDDTDIGMAINLQLTATALAALVALVAVTYRNDFDPSEVQGKRVLVTEASTGIGEQMAYHFAKMGAILVLVDGREKALKKVQKECKKLSPNPSPNHVYVVTDMSKMADTERVVKFAEERLGGLDILVLTHALITICNPWLGTKANLSILATGMDIGFRSHVHLASHALPLLLKSRGRIAVVTSMAGAMNSPHMSVYTASKNALAGFFSVLQKDLMTKKSGVSVTLCSIGGSTTEIVLQLIRSLFYGHRQGELHLEDPRVVSMEIIQATMARKHEIYTSVDTWSLLVPGPRTDCTTQRFRPAGPACITYCSLPP</sequence>
<dbReference type="PANTHER" id="PTHR44279">
    <property type="entry name" value="HYDROXYSTEROID (11-BETA) DEHYDROGENASE 1-LIKE B-RELATED"/>
    <property type="match status" value="1"/>
</dbReference>
<dbReference type="GO" id="GO:0016491">
    <property type="term" value="F:oxidoreductase activity"/>
    <property type="evidence" value="ECO:0007669"/>
    <property type="project" value="UniProtKB-KW"/>
</dbReference>
<keyword evidence="2" id="KW-0472">Membrane</keyword>
<dbReference type="AlphaFoldDB" id="A0A1S3K6B1"/>
<keyword evidence="1" id="KW-0560">Oxidoreductase</keyword>